<name>A0A5D9C3Y1_9SPHN</name>
<protein>
    <submittedName>
        <fullName evidence="2">Uncharacterized protein</fullName>
    </submittedName>
</protein>
<feature type="region of interest" description="Disordered" evidence="1">
    <location>
        <begin position="1"/>
        <end position="37"/>
    </location>
</feature>
<sequence>MSPPAVPPRNGEGDREAVEGAGGRRCTQPGTPSTMLRMVPLPVPGRINLAPRAASPNWRSRRR</sequence>
<proteinExistence type="predicted"/>
<gene>
    <name evidence="2" type="ORF">FYJ91_13065</name>
</gene>
<dbReference type="Proteomes" id="UP000322077">
    <property type="component" value="Unassembled WGS sequence"/>
</dbReference>
<evidence type="ECO:0000313" key="3">
    <source>
        <dbReference type="Proteomes" id="UP000322077"/>
    </source>
</evidence>
<keyword evidence="3" id="KW-1185">Reference proteome</keyword>
<dbReference type="AlphaFoldDB" id="A0A5D9C3Y1"/>
<evidence type="ECO:0000313" key="2">
    <source>
        <dbReference type="EMBL" id="TZG26558.1"/>
    </source>
</evidence>
<organism evidence="2 3">
    <name type="scientific">Sphingomonas montanisoli</name>
    <dbReference type="NCBI Taxonomy" id="2606412"/>
    <lineage>
        <taxon>Bacteria</taxon>
        <taxon>Pseudomonadati</taxon>
        <taxon>Pseudomonadota</taxon>
        <taxon>Alphaproteobacteria</taxon>
        <taxon>Sphingomonadales</taxon>
        <taxon>Sphingomonadaceae</taxon>
        <taxon>Sphingomonas</taxon>
    </lineage>
</organism>
<comment type="caution">
    <text evidence="2">The sequence shown here is derived from an EMBL/GenBank/DDBJ whole genome shotgun (WGS) entry which is preliminary data.</text>
</comment>
<reference evidence="2 3" key="1">
    <citation type="submission" date="2019-08" db="EMBL/GenBank/DDBJ databases">
        <authorList>
            <person name="Wang G."/>
            <person name="Xu Z."/>
        </authorList>
    </citation>
    <scope>NUCLEOTIDE SEQUENCE [LARGE SCALE GENOMIC DNA]</scope>
    <source>
        <strain evidence="2 3">ZX</strain>
    </source>
</reference>
<accession>A0A5D9C3Y1</accession>
<evidence type="ECO:0000256" key="1">
    <source>
        <dbReference type="SAM" id="MobiDB-lite"/>
    </source>
</evidence>
<dbReference type="EMBL" id="VTOU01000003">
    <property type="protein sequence ID" value="TZG26558.1"/>
    <property type="molecule type" value="Genomic_DNA"/>
</dbReference>